<dbReference type="RefSeq" id="WP_157552066.1">
    <property type="nucleotide sequence ID" value="NZ_JABELX010000006.1"/>
</dbReference>
<dbReference type="EMBL" id="JABELX010000006">
    <property type="protein sequence ID" value="NNH71855.1"/>
    <property type="molecule type" value="Genomic_DNA"/>
</dbReference>
<keyword evidence="2" id="KW-1185">Reference proteome</keyword>
<accession>A0A849C686</accession>
<gene>
    <name evidence="1" type="ORF">HLB23_18655</name>
</gene>
<name>A0A849C686_9NOCA</name>
<evidence type="ECO:0000313" key="1">
    <source>
        <dbReference type="EMBL" id="NNH71855.1"/>
    </source>
</evidence>
<dbReference type="Proteomes" id="UP000586827">
    <property type="component" value="Unassembled WGS sequence"/>
</dbReference>
<comment type="caution">
    <text evidence="1">The sequence shown here is derived from an EMBL/GenBank/DDBJ whole genome shotgun (WGS) entry which is preliminary data.</text>
</comment>
<sequence length="104" mass="11380">MTQPLEVYEDLLRKAADATGEVRDRVDSVLTTLKGSLNGRGAPWGDDKIGTQFSEGDQGYIAARDDFFESLGNIRTTFAGFSTGQTKAADKLEAQELATRDTFR</sequence>
<dbReference type="AlphaFoldDB" id="A0A849C686"/>
<reference evidence="1 2" key="1">
    <citation type="submission" date="2020-05" db="EMBL/GenBank/DDBJ databases">
        <title>MicrobeNet Type strains.</title>
        <authorList>
            <person name="Nicholson A.C."/>
        </authorList>
    </citation>
    <scope>NUCLEOTIDE SEQUENCE [LARGE SCALE GENOMIC DNA]</scope>
    <source>
        <strain evidence="1 2">JCM 3224</strain>
    </source>
</reference>
<evidence type="ECO:0000313" key="2">
    <source>
        <dbReference type="Proteomes" id="UP000586827"/>
    </source>
</evidence>
<protein>
    <recommendedName>
        <fullName evidence="3">WXG100 family type VII secretion target</fullName>
    </recommendedName>
</protein>
<proteinExistence type="predicted"/>
<organism evidence="1 2">
    <name type="scientific">Nocardia uniformis</name>
    <dbReference type="NCBI Taxonomy" id="53432"/>
    <lineage>
        <taxon>Bacteria</taxon>
        <taxon>Bacillati</taxon>
        <taxon>Actinomycetota</taxon>
        <taxon>Actinomycetes</taxon>
        <taxon>Mycobacteriales</taxon>
        <taxon>Nocardiaceae</taxon>
        <taxon>Nocardia</taxon>
    </lineage>
</organism>
<dbReference type="Gene3D" id="1.10.287.1060">
    <property type="entry name" value="ESAT-6-like"/>
    <property type="match status" value="1"/>
</dbReference>
<evidence type="ECO:0008006" key="3">
    <source>
        <dbReference type="Google" id="ProtNLM"/>
    </source>
</evidence>